<name>A0A448HFH8_9ACTO</name>
<sequence>MTLAVRAPLAGTAVALDSVPDPVFSARLVGPGTALDPERGPQADVLVRAPVTGTLAKALPHAFVVVAEDERTVLVHLGLDTVTLEGRCFTTHAQEGARVEAGDPVVSWRPAEVEAAGLSPVVAVIALDGAEEDLTLPAEGTDLRAGQTLFTWG</sequence>
<dbReference type="EMBL" id="LR134350">
    <property type="protein sequence ID" value="VEG27104.1"/>
    <property type="molecule type" value="Genomic_DNA"/>
</dbReference>
<evidence type="ECO:0000256" key="1">
    <source>
        <dbReference type="ARBA" id="ARBA00004496"/>
    </source>
</evidence>
<evidence type="ECO:0000256" key="4">
    <source>
        <dbReference type="ARBA" id="ARBA00022679"/>
    </source>
</evidence>
<dbReference type="GO" id="GO:0009401">
    <property type="term" value="P:phosphoenolpyruvate-dependent sugar phosphotransferase system"/>
    <property type="evidence" value="ECO:0007669"/>
    <property type="project" value="UniProtKB-KW"/>
</dbReference>
<dbReference type="Pfam" id="PF00358">
    <property type="entry name" value="PTS_EIIA_1"/>
    <property type="match status" value="1"/>
</dbReference>
<protein>
    <submittedName>
        <fullName evidence="8">Glucose-specific phosphotransferase enzyme IIA component</fullName>
        <ecNumber evidence="8">2.7.1.-</ecNumber>
    </submittedName>
</protein>
<proteinExistence type="predicted"/>
<dbReference type="InterPro" id="IPR050890">
    <property type="entry name" value="PTS_EIIA_component"/>
</dbReference>
<dbReference type="Proteomes" id="UP000266895">
    <property type="component" value="Chromosome"/>
</dbReference>
<dbReference type="GO" id="GO:0005737">
    <property type="term" value="C:cytoplasm"/>
    <property type="evidence" value="ECO:0007669"/>
    <property type="project" value="UniProtKB-SubCell"/>
</dbReference>
<evidence type="ECO:0000256" key="2">
    <source>
        <dbReference type="ARBA" id="ARBA00022448"/>
    </source>
</evidence>
<keyword evidence="2" id="KW-0813">Transport</keyword>
<evidence type="ECO:0000259" key="7">
    <source>
        <dbReference type="PROSITE" id="PS51093"/>
    </source>
</evidence>
<feature type="domain" description="PTS EIIA type-1" evidence="7">
    <location>
        <begin position="21"/>
        <end position="128"/>
    </location>
</feature>
<evidence type="ECO:0000256" key="3">
    <source>
        <dbReference type="ARBA" id="ARBA00022597"/>
    </source>
</evidence>
<reference evidence="8 9" key="1">
    <citation type="submission" date="2018-12" db="EMBL/GenBank/DDBJ databases">
        <authorList>
            <consortium name="Pathogen Informatics"/>
        </authorList>
    </citation>
    <scope>NUCLEOTIDE SEQUENCE [LARGE SCALE GENOMIC DNA]</scope>
    <source>
        <strain evidence="8 9">NCTC11636</strain>
    </source>
</reference>
<dbReference type="Gene3D" id="2.70.70.10">
    <property type="entry name" value="Glucose Permease (Domain IIA)"/>
    <property type="match status" value="1"/>
</dbReference>
<dbReference type="GO" id="GO:0016301">
    <property type="term" value="F:kinase activity"/>
    <property type="evidence" value="ECO:0007669"/>
    <property type="project" value="UniProtKB-KW"/>
</dbReference>
<dbReference type="OrthoDB" id="9797715at2"/>
<accession>A0A448HFH8</accession>
<dbReference type="RefSeq" id="WP_126382018.1">
    <property type="nucleotide sequence ID" value="NZ_LR134350.1"/>
</dbReference>
<dbReference type="PANTHER" id="PTHR45008">
    <property type="entry name" value="PTS SYSTEM GLUCOSE-SPECIFIC EIIA COMPONENT"/>
    <property type="match status" value="1"/>
</dbReference>
<keyword evidence="5" id="KW-0598">Phosphotransferase system</keyword>
<keyword evidence="6" id="KW-0418">Kinase</keyword>
<evidence type="ECO:0000256" key="6">
    <source>
        <dbReference type="ARBA" id="ARBA00022777"/>
    </source>
</evidence>
<dbReference type="InterPro" id="IPR001127">
    <property type="entry name" value="PTS_EIIA_1_perm"/>
</dbReference>
<evidence type="ECO:0000313" key="9">
    <source>
        <dbReference type="Proteomes" id="UP000266895"/>
    </source>
</evidence>
<organism evidence="8 9">
    <name type="scientific">Actinomyces howellii</name>
    <dbReference type="NCBI Taxonomy" id="52771"/>
    <lineage>
        <taxon>Bacteria</taxon>
        <taxon>Bacillati</taxon>
        <taxon>Actinomycetota</taxon>
        <taxon>Actinomycetes</taxon>
        <taxon>Actinomycetales</taxon>
        <taxon>Actinomycetaceae</taxon>
        <taxon>Actinomyces</taxon>
    </lineage>
</organism>
<keyword evidence="3" id="KW-0762">Sugar transport</keyword>
<comment type="subcellular location">
    <subcellularLocation>
        <location evidence="1">Cytoplasm</location>
    </subcellularLocation>
</comment>
<dbReference type="InterPro" id="IPR011055">
    <property type="entry name" value="Dup_hybrid_motif"/>
</dbReference>
<dbReference type="KEGG" id="ahw:NCTC11636_00871"/>
<dbReference type="EC" id="2.7.1.-" evidence="8"/>
<dbReference type="AlphaFoldDB" id="A0A448HFH8"/>
<evidence type="ECO:0000313" key="8">
    <source>
        <dbReference type="EMBL" id="VEG27104.1"/>
    </source>
</evidence>
<evidence type="ECO:0000256" key="5">
    <source>
        <dbReference type="ARBA" id="ARBA00022683"/>
    </source>
</evidence>
<dbReference type="PANTHER" id="PTHR45008:SF1">
    <property type="entry name" value="PTS SYSTEM GLUCOSE-SPECIFIC EIIA COMPONENT"/>
    <property type="match status" value="1"/>
</dbReference>
<dbReference type="SUPFAM" id="SSF51261">
    <property type="entry name" value="Duplicated hybrid motif"/>
    <property type="match status" value="1"/>
</dbReference>
<gene>
    <name evidence="8" type="primary">crr</name>
    <name evidence="8" type="ORF">NCTC11636_00871</name>
</gene>
<dbReference type="PROSITE" id="PS51093">
    <property type="entry name" value="PTS_EIIA_TYPE_1"/>
    <property type="match status" value="1"/>
</dbReference>
<keyword evidence="4 8" id="KW-0808">Transferase</keyword>
<keyword evidence="9" id="KW-1185">Reference proteome</keyword>